<dbReference type="RefSeq" id="WP_128497255.1">
    <property type="nucleotide sequence ID" value="NZ_RZNC01000001.1"/>
</dbReference>
<sequence length="167" mass="17397">MKRTIGLALAAAIGLMTPVAAAAAAHADDRQHTQQLWEATTVTNKLKLSSSTRSSKPIGSCSIGRDGGTCTISRGKTADRTISLSLGLTRSVAASGLGISSGKSVSTSVSCTSPGMKRGSVWKAWAVGDYWKYKAKKVTSVDAVLVKAQTSAYLYAFNPSSTRIHCA</sequence>
<evidence type="ECO:0000256" key="1">
    <source>
        <dbReference type="SAM" id="SignalP"/>
    </source>
</evidence>
<dbReference type="AlphaFoldDB" id="A0A3S4BDE6"/>
<reference evidence="2 3" key="1">
    <citation type="submission" date="2018-12" db="EMBL/GenBank/DDBJ databases">
        <authorList>
            <person name="Li F."/>
        </authorList>
    </citation>
    <scope>NUCLEOTIDE SEQUENCE [LARGE SCALE GENOMIC DNA]</scope>
    <source>
        <strain evidence="2 3">8H24J-4-2</strain>
    </source>
</reference>
<name>A0A3S4BDE6_9MICO</name>
<feature type="signal peptide" evidence="1">
    <location>
        <begin position="1"/>
        <end position="22"/>
    </location>
</feature>
<keyword evidence="3" id="KW-1185">Reference proteome</keyword>
<accession>A0A3S4BDE6</accession>
<dbReference type="EMBL" id="RZNC01000001">
    <property type="protein sequence ID" value="RWZ68028.1"/>
    <property type="molecule type" value="Genomic_DNA"/>
</dbReference>
<protein>
    <submittedName>
        <fullName evidence="2">Uncharacterized protein</fullName>
    </submittedName>
</protein>
<comment type="caution">
    <text evidence="2">The sequence shown here is derived from an EMBL/GenBank/DDBJ whole genome shotgun (WGS) entry which is preliminary data.</text>
</comment>
<organism evidence="2 3">
    <name type="scientific">Labedella populi</name>
    <dbReference type="NCBI Taxonomy" id="2498850"/>
    <lineage>
        <taxon>Bacteria</taxon>
        <taxon>Bacillati</taxon>
        <taxon>Actinomycetota</taxon>
        <taxon>Actinomycetes</taxon>
        <taxon>Micrococcales</taxon>
        <taxon>Microbacteriaceae</taxon>
        <taxon>Labedella</taxon>
    </lineage>
</organism>
<feature type="chain" id="PRO_5018580293" evidence="1">
    <location>
        <begin position="23"/>
        <end position="167"/>
    </location>
</feature>
<gene>
    <name evidence="2" type="ORF">ELQ92_01870</name>
</gene>
<dbReference type="OrthoDB" id="5083796at2"/>
<dbReference type="Proteomes" id="UP000288603">
    <property type="component" value="Unassembled WGS sequence"/>
</dbReference>
<proteinExistence type="predicted"/>
<evidence type="ECO:0000313" key="3">
    <source>
        <dbReference type="Proteomes" id="UP000288603"/>
    </source>
</evidence>
<keyword evidence="1" id="KW-0732">Signal</keyword>
<evidence type="ECO:0000313" key="2">
    <source>
        <dbReference type="EMBL" id="RWZ68028.1"/>
    </source>
</evidence>